<dbReference type="Proteomes" id="UP001161325">
    <property type="component" value="Unassembled WGS sequence"/>
</dbReference>
<accession>A0AA37QGJ7</accession>
<keyword evidence="3" id="KW-1185">Reference proteome</keyword>
<evidence type="ECO:0000313" key="3">
    <source>
        <dbReference type="Proteomes" id="UP001161325"/>
    </source>
</evidence>
<name>A0AA37QGJ7_9BACT</name>
<gene>
    <name evidence="1" type="ORF">rosag_50040</name>
    <name evidence="2" type="ORF">rosag_50500</name>
</gene>
<dbReference type="EMBL" id="BRXS01000010">
    <property type="protein sequence ID" value="GLC28491.1"/>
    <property type="molecule type" value="Genomic_DNA"/>
</dbReference>
<reference evidence="1" key="1">
    <citation type="submission" date="2022-08" db="EMBL/GenBank/DDBJ databases">
        <title>Draft genome sequencing of Roseisolibacter agri AW1220.</title>
        <authorList>
            <person name="Tobiishi Y."/>
            <person name="Tonouchi A."/>
        </authorList>
    </citation>
    <scope>NUCLEOTIDE SEQUENCE</scope>
    <source>
        <strain evidence="1">AW1220</strain>
    </source>
</reference>
<organism evidence="1 3">
    <name type="scientific">Roseisolibacter agri</name>
    <dbReference type="NCBI Taxonomy" id="2014610"/>
    <lineage>
        <taxon>Bacteria</taxon>
        <taxon>Pseudomonadati</taxon>
        <taxon>Gemmatimonadota</taxon>
        <taxon>Gemmatimonadia</taxon>
        <taxon>Gemmatimonadales</taxon>
        <taxon>Gemmatimonadaceae</taxon>
        <taxon>Roseisolibacter</taxon>
    </lineage>
</organism>
<dbReference type="EMBL" id="BRXS01000011">
    <property type="protein sequence ID" value="GLC28537.1"/>
    <property type="molecule type" value="Genomic_DNA"/>
</dbReference>
<evidence type="ECO:0000313" key="1">
    <source>
        <dbReference type="EMBL" id="GLC28491.1"/>
    </source>
</evidence>
<evidence type="ECO:0000313" key="2">
    <source>
        <dbReference type="EMBL" id="GLC28537.1"/>
    </source>
</evidence>
<sequence length="67" mass="6549">MWLYPSTNGFVAEAGLAGITSATVNGVSVANARLTSTSAYFRAGTGGSTPGADLTAVESATAGVVQP</sequence>
<proteinExistence type="predicted"/>
<dbReference type="AlphaFoldDB" id="A0AA37QGJ7"/>
<comment type="caution">
    <text evidence="1">The sequence shown here is derived from an EMBL/GenBank/DDBJ whole genome shotgun (WGS) entry which is preliminary data.</text>
</comment>
<protein>
    <submittedName>
        <fullName evidence="1">Uncharacterized protein</fullName>
    </submittedName>
</protein>